<evidence type="ECO:0000313" key="7">
    <source>
        <dbReference type="Proteomes" id="UP001465976"/>
    </source>
</evidence>
<dbReference type="Gene3D" id="6.10.140.2220">
    <property type="match status" value="1"/>
</dbReference>
<evidence type="ECO:0000256" key="4">
    <source>
        <dbReference type="PROSITE-ProRule" id="PRU00134"/>
    </source>
</evidence>
<sequence>MSHYHYPETGIVTVAHRRFPTAKDAIAYLGKLGPPPDILDPTTSNPKTIGAVQAIASLPRGLLNPIARYHTYPSGWVQTRLTPWIRTFVEKGVLAHADELWLEWDDGGRELFEDDDSNMFSLILKLIPFLFCQITGSNPANPQHIEDIKSEYLKLKPALAQVWFLLSRRNHAAWGRWASLLADIAQEEKSFEVDDYDPPKVVQRKKLEVVKCKELYGITDDRTGLIFVDQLNRHIQRLPEMDYDEIRDIRALMYTLDYKPSRRIVYPPAKVFPIYKPAVLPHTMRSFLTLVNTIIRIIRKRKIHDLVLDDLLEMLMLPLRSIKECVSHVDGAAISLQVLESQFFREIFLVHDTLQGVRNTTSPRQVNANYLGAAQLLEEVSRHVVHPDVLRGYIRQIRRIPPSLERQFMQDAEKRDEFGDYDLFDYVRGFWKAWEMLKDKALTLIECRRQWSERGRCCRLECRGSPANGGHYLLCLGCKGAIYCSRECRKVAWKEEGHAARCRKAAPARVGGVVLLKEYDIPFFHAWLQYYTACYAEGVERALASFLSQPSQTSESSASRLPFHPSTTILMLSCDLVFVSKPEDAIHVIDRKRLEELVSERGGWNSQSVRNLGLEKYSEEELNSADKMPIIGLFPRTTYDDSWLVGGLFPKAKQTSSTSGLEGKAA</sequence>
<evidence type="ECO:0000256" key="3">
    <source>
        <dbReference type="ARBA" id="ARBA00022833"/>
    </source>
</evidence>
<dbReference type="InterPro" id="IPR002893">
    <property type="entry name" value="Znf_MYND"/>
</dbReference>
<dbReference type="SUPFAM" id="SSF144232">
    <property type="entry name" value="HIT/MYND zinc finger-like"/>
    <property type="match status" value="1"/>
</dbReference>
<keyword evidence="3" id="KW-0862">Zinc</keyword>
<dbReference type="EMBL" id="JBAHYK010000449">
    <property type="protein sequence ID" value="KAL0573888.1"/>
    <property type="molecule type" value="Genomic_DNA"/>
</dbReference>
<keyword evidence="7" id="KW-1185">Reference proteome</keyword>
<name>A0ABR3FEX6_9AGAR</name>
<keyword evidence="2 4" id="KW-0863">Zinc-finger</keyword>
<proteinExistence type="predicted"/>
<evidence type="ECO:0000256" key="2">
    <source>
        <dbReference type="ARBA" id="ARBA00022771"/>
    </source>
</evidence>
<evidence type="ECO:0000313" key="6">
    <source>
        <dbReference type="EMBL" id="KAL0573888.1"/>
    </source>
</evidence>
<protein>
    <recommendedName>
        <fullName evidence="5">MYND-type domain-containing protein</fullName>
    </recommendedName>
</protein>
<organism evidence="6 7">
    <name type="scientific">Marasmius crinis-equi</name>
    <dbReference type="NCBI Taxonomy" id="585013"/>
    <lineage>
        <taxon>Eukaryota</taxon>
        <taxon>Fungi</taxon>
        <taxon>Dikarya</taxon>
        <taxon>Basidiomycota</taxon>
        <taxon>Agaricomycotina</taxon>
        <taxon>Agaricomycetes</taxon>
        <taxon>Agaricomycetidae</taxon>
        <taxon>Agaricales</taxon>
        <taxon>Marasmiineae</taxon>
        <taxon>Marasmiaceae</taxon>
        <taxon>Marasmius</taxon>
    </lineage>
</organism>
<reference evidence="6 7" key="1">
    <citation type="submission" date="2024-02" db="EMBL/GenBank/DDBJ databases">
        <title>A draft genome for the cacao thread blight pathogen Marasmius crinis-equi.</title>
        <authorList>
            <person name="Cohen S.P."/>
            <person name="Baruah I.K."/>
            <person name="Amoako-Attah I."/>
            <person name="Bukari Y."/>
            <person name="Meinhardt L.W."/>
            <person name="Bailey B.A."/>
        </authorList>
    </citation>
    <scope>NUCLEOTIDE SEQUENCE [LARGE SCALE GENOMIC DNA]</scope>
    <source>
        <strain evidence="6 7">GH-76</strain>
    </source>
</reference>
<evidence type="ECO:0000259" key="5">
    <source>
        <dbReference type="PROSITE" id="PS50865"/>
    </source>
</evidence>
<feature type="domain" description="MYND-type" evidence="5">
    <location>
        <begin position="459"/>
        <end position="502"/>
    </location>
</feature>
<dbReference type="Proteomes" id="UP001465976">
    <property type="component" value="Unassembled WGS sequence"/>
</dbReference>
<gene>
    <name evidence="6" type="ORF">V5O48_008060</name>
</gene>
<accession>A0ABR3FEX6</accession>
<dbReference type="PROSITE" id="PS50865">
    <property type="entry name" value="ZF_MYND_2"/>
    <property type="match status" value="1"/>
</dbReference>
<comment type="caution">
    <text evidence="6">The sequence shown here is derived from an EMBL/GenBank/DDBJ whole genome shotgun (WGS) entry which is preliminary data.</text>
</comment>
<keyword evidence="1" id="KW-0479">Metal-binding</keyword>
<evidence type="ECO:0000256" key="1">
    <source>
        <dbReference type="ARBA" id="ARBA00022723"/>
    </source>
</evidence>